<feature type="non-terminal residue" evidence="2">
    <location>
        <position position="1"/>
    </location>
</feature>
<dbReference type="STRING" id="1051891.A0A0C3PP90"/>
<proteinExistence type="predicted"/>
<feature type="compositionally biased region" description="Low complexity" evidence="1">
    <location>
        <begin position="142"/>
        <end position="158"/>
    </location>
</feature>
<evidence type="ECO:0000313" key="2">
    <source>
        <dbReference type="EMBL" id="KIO16290.1"/>
    </source>
</evidence>
<feature type="region of interest" description="Disordered" evidence="1">
    <location>
        <begin position="1"/>
        <end position="36"/>
    </location>
</feature>
<organism evidence="2 3">
    <name type="scientific">Tulasnella calospora MUT 4182</name>
    <dbReference type="NCBI Taxonomy" id="1051891"/>
    <lineage>
        <taxon>Eukaryota</taxon>
        <taxon>Fungi</taxon>
        <taxon>Dikarya</taxon>
        <taxon>Basidiomycota</taxon>
        <taxon>Agaricomycotina</taxon>
        <taxon>Agaricomycetes</taxon>
        <taxon>Cantharellales</taxon>
        <taxon>Tulasnellaceae</taxon>
        <taxon>Tulasnella</taxon>
    </lineage>
</organism>
<protein>
    <submittedName>
        <fullName evidence="2">Uncharacterized protein</fullName>
    </submittedName>
</protein>
<evidence type="ECO:0000256" key="1">
    <source>
        <dbReference type="SAM" id="MobiDB-lite"/>
    </source>
</evidence>
<name>A0A0C3PP90_9AGAM</name>
<feature type="compositionally biased region" description="Low complexity" evidence="1">
    <location>
        <begin position="295"/>
        <end position="328"/>
    </location>
</feature>
<keyword evidence="3" id="KW-1185">Reference proteome</keyword>
<gene>
    <name evidence="2" type="ORF">M407DRAFT_34060</name>
</gene>
<dbReference type="Proteomes" id="UP000054248">
    <property type="component" value="Unassembled WGS sequence"/>
</dbReference>
<feature type="compositionally biased region" description="Low complexity" evidence="1">
    <location>
        <begin position="258"/>
        <end position="271"/>
    </location>
</feature>
<dbReference type="HOGENOM" id="CLU_777481_0_0_1"/>
<dbReference type="OrthoDB" id="2162449at2759"/>
<reference evidence="3" key="2">
    <citation type="submission" date="2015-01" db="EMBL/GenBank/DDBJ databases">
        <title>Evolutionary Origins and Diversification of the Mycorrhizal Mutualists.</title>
        <authorList>
            <consortium name="DOE Joint Genome Institute"/>
            <consortium name="Mycorrhizal Genomics Consortium"/>
            <person name="Kohler A."/>
            <person name="Kuo A."/>
            <person name="Nagy L.G."/>
            <person name="Floudas D."/>
            <person name="Copeland A."/>
            <person name="Barry K.W."/>
            <person name="Cichocki N."/>
            <person name="Veneault-Fourrey C."/>
            <person name="LaButti K."/>
            <person name="Lindquist E.A."/>
            <person name="Lipzen A."/>
            <person name="Lundell T."/>
            <person name="Morin E."/>
            <person name="Murat C."/>
            <person name="Riley R."/>
            <person name="Ohm R."/>
            <person name="Sun H."/>
            <person name="Tunlid A."/>
            <person name="Henrissat B."/>
            <person name="Grigoriev I.V."/>
            <person name="Hibbett D.S."/>
            <person name="Martin F."/>
        </authorList>
    </citation>
    <scope>NUCLEOTIDE SEQUENCE [LARGE SCALE GENOMIC DNA]</scope>
    <source>
        <strain evidence="3">MUT 4182</strain>
    </source>
</reference>
<sequence length="357" mass="37331">SAQGDSSIRVDVKSRSNGFKARPVPSTTAVPSIAPKTTRAAALRAGLELPSPKRSPASQESIARTFENVPGHKRAIAINVASVAAPTIAPRVNRAQALRTGQIETKVDPLKRTTARAPNSPERLKEIFADVPGHKRRQTIAVASTAAPAIAPRPTRASYLRTGQGDVSPPKSQVKPRPSTTAVRRPSTAGASTSSRTPKPLSSAPSVEEEPQPVVKNTFEGVPGHKRSTTIEVPSTRPPSATPRINRSAALRMAQKEAAASGGSSKAPPSAFGMRAFHGSGEQSRPASQTSVRPSLSQSTSSARSASVEPGQSQRSPSRTSAATSRPPSITPRTNRSALLRRSMGGPPTSAPKVFAF</sequence>
<evidence type="ECO:0000313" key="3">
    <source>
        <dbReference type="Proteomes" id="UP000054248"/>
    </source>
</evidence>
<feature type="compositionally biased region" description="Polar residues" evidence="1">
    <location>
        <begin position="281"/>
        <end position="294"/>
    </location>
</feature>
<feature type="region of interest" description="Disordered" evidence="1">
    <location>
        <begin position="142"/>
        <end position="357"/>
    </location>
</feature>
<dbReference type="AlphaFoldDB" id="A0A0C3PP90"/>
<accession>A0A0C3PP90</accession>
<dbReference type="EMBL" id="KN823606">
    <property type="protein sequence ID" value="KIO16290.1"/>
    <property type="molecule type" value="Genomic_DNA"/>
</dbReference>
<reference evidence="2 3" key="1">
    <citation type="submission" date="2014-04" db="EMBL/GenBank/DDBJ databases">
        <authorList>
            <consortium name="DOE Joint Genome Institute"/>
            <person name="Kuo A."/>
            <person name="Girlanda M."/>
            <person name="Perotto S."/>
            <person name="Kohler A."/>
            <person name="Nagy L.G."/>
            <person name="Floudas D."/>
            <person name="Copeland A."/>
            <person name="Barry K.W."/>
            <person name="Cichocki N."/>
            <person name="Veneault-Fourrey C."/>
            <person name="LaButti K."/>
            <person name="Lindquist E.A."/>
            <person name="Lipzen A."/>
            <person name="Lundell T."/>
            <person name="Morin E."/>
            <person name="Murat C."/>
            <person name="Sun H."/>
            <person name="Tunlid A."/>
            <person name="Henrissat B."/>
            <person name="Grigoriev I.V."/>
            <person name="Hibbett D.S."/>
            <person name="Martin F."/>
            <person name="Nordberg H.P."/>
            <person name="Cantor M.N."/>
            <person name="Hua S.X."/>
        </authorList>
    </citation>
    <scope>NUCLEOTIDE SEQUENCE [LARGE SCALE GENOMIC DNA]</scope>
    <source>
        <strain evidence="2 3">MUT 4182</strain>
    </source>
</reference>